<feature type="transmembrane region" description="Helical" evidence="6">
    <location>
        <begin position="224"/>
        <end position="246"/>
    </location>
</feature>
<feature type="transmembrane region" description="Helical" evidence="6">
    <location>
        <begin position="141"/>
        <end position="161"/>
    </location>
</feature>
<comment type="caution">
    <text evidence="7">The sequence shown here is derived from an EMBL/GenBank/DDBJ whole genome shotgun (WGS) entry which is preliminary data.</text>
</comment>
<keyword evidence="4 6" id="KW-1133">Transmembrane helix</keyword>
<dbReference type="SUPFAM" id="SSF103473">
    <property type="entry name" value="MFS general substrate transporter"/>
    <property type="match status" value="1"/>
</dbReference>
<dbReference type="InterPro" id="IPR036259">
    <property type="entry name" value="MFS_trans_sf"/>
</dbReference>
<proteinExistence type="predicted"/>
<dbReference type="Pfam" id="PF07690">
    <property type="entry name" value="MFS_1"/>
    <property type="match status" value="1"/>
</dbReference>
<evidence type="ECO:0000256" key="3">
    <source>
        <dbReference type="ARBA" id="ARBA00022692"/>
    </source>
</evidence>
<dbReference type="AlphaFoldDB" id="A0A559J2C2"/>
<feature type="transmembrane region" description="Helical" evidence="6">
    <location>
        <begin position="167"/>
        <end position="189"/>
    </location>
</feature>
<feature type="transmembrane region" description="Helical" evidence="6">
    <location>
        <begin position="372"/>
        <end position="395"/>
    </location>
</feature>
<organism evidence="7 8">
    <name type="scientific">Paenibacillus agilis</name>
    <dbReference type="NCBI Taxonomy" id="3020863"/>
    <lineage>
        <taxon>Bacteria</taxon>
        <taxon>Bacillati</taxon>
        <taxon>Bacillota</taxon>
        <taxon>Bacilli</taxon>
        <taxon>Bacillales</taxon>
        <taxon>Paenibacillaceae</taxon>
        <taxon>Paenibacillus</taxon>
    </lineage>
</organism>
<dbReference type="Gene3D" id="1.20.1250.20">
    <property type="entry name" value="MFS general substrate transporter like domains"/>
    <property type="match status" value="1"/>
</dbReference>
<dbReference type="PANTHER" id="PTHR23513:SF19">
    <property type="entry name" value="MAJOR FACILITATOR SUPERFAMILY (MFS) PROFILE DOMAIN-CONTAINING PROTEIN"/>
    <property type="match status" value="1"/>
</dbReference>
<feature type="transmembrane region" description="Helical" evidence="6">
    <location>
        <begin position="7"/>
        <end position="31"/>
    </location>
</feature>
<feature type="transmembrane region" description="Helical" evidence="6">
    <location>
        <begin position="252"/>
        <end position="271"/>
    </location>
</feature>
<dbReference type="RefSeq" id="WP_144991046.1">
    <property type="nucleotide sequence ID" value="NZ_VNJK01000001.1"/>
</dbReference>
<keyword evidence="2" id="KW-1003">Cell membrane</keyword>
<dbReference type="CDD" id="cd06173">
    <property type="entry name" value="MFS_MefA_like"/>
    <property type="match status" value="1"/>
</dbReference>
<keyword evidence="8" id="KW-1185">Reference proteome</keyword>
<evidence type="ECO:0000256" key="2">
    <source>
        <dbReference type="ARBA" id="ARBA00022475"/>
    </source>
</evidence>
<dbReference type="EMBL" id="VNJK01000001">
    <property type="protein sequence ID" value="TVX94011.1"/>
    <property type="molecule type" value="Genomic_DNA"/>
</dbReference>
<feature type="transmembrane region" description="Helical" evidence="6">
    <location>
        <begin position="99"/>
        <end position="121"/>
    </location>
</feature>
<dbReference type="PANTHER" id="PTHR23513">
    <property type="entry name" value="INTEGRAL MEMBRANE EFFLUX PROTEIN-RELATED"/>
    <property type="match status" value="1"/>
</dbReference>
<evidence type="ECO:0000256" key="4">
    <source>
        <dbReference type="ARBA" id="ARBA00022989"/>
    </source>
</evidence>
<gene>
    <name evidence="7" type="ORF">FPZ44_13685</name>
</gene>
<dbReference type="GO" id="GO:0005886">
    <property type="term" value="C:plasma membrane"/>
    <property type="evidence" value="ECO:0007669"/>
    <property type="project" value="UniProtKB-SubCell"/>
</dbReference>
<evidence type="ECO:0000256" key="1">
    <source>
        <dbReference type="ARBA" id="ARBA00004651"/>
    </source>
</evidence>
<evidence type="ECO:0000256" key="6">
    <source>
        <dbReference type="SAM" id="Phobius"/>
    </source>
</evidence>
<accession>A0A559J2C2</accession>
<evidence type="ECO:0000313" key="8">
    <source>
        <dbReference type="Proteomes" id="UP000318102"/>
    </source>
</evidence>
<feature type="transmembrane region" description="Helical" evidence="6">
    <location>
        <begin position="344"/>
        <end position="366"/>
    </location>
</feature>
<evidence type="ECO:0000313" key="7">
    <source>
        <dbReference type="EMBL" id="TVX94011.1"/>
    </source>
</evidence>
<name>A0A559J2C2_9BACL</name>
<sequence length="408" mass="45034">MGKSFKALWFNHSAAELASSLWLMTWIAAVYQISGSAALAGGISLVRSLSALCSGLTLPLWYKRWSVEKVLRRFQFINIVVSLAFVVLLQLAAIDSVPFIVIFAYISNVISGYSRGCANAATTALYPRLVKEEQRAKSNSIVNMGTQFVSMFGWTVGGILIQQLGSFNVLLVSTVILSLAALLLAFIPLPSTINDATAKKQSMWSGWGILFRDPRIRIVTTMDIIEGLANGIWIGGVTLLFVQQVLNETEAWWGYINAAYYAGSIFGAYLIMKRAKQLQNHLLPSMIIGSVMFCLMLFAYAFTTASWVALIIVFVMGPATQMRDVSQLTYIQLNVALDQQPNLYAAKSALGTLLFGLSIAFTGLIADLWGAQMVYIIAGFMYSISSIFGFFLFSFRKHHTVTMHHEVK</sequence>
<dbReference type="InterPro" id="IPR011701">
    <property type="entry name" value="MFS"/>
</dbReference>
<feature type="transmembrane region" description="Helical" evidence="6">
    <location>
        <begin position="74"/>
        <end position="93"/>
    </location>
</feature>
<dbReference type="GO" id="GO:0022857">
    <property type="term" value="F:transmembrane transporter activity"/>
    <property type="evidence" value="ECO:0007669"/>
    <property type="project" value="InterPro"/>
</dbReference>
<protein>
    <submittedName>
        <fullName evidence="7">MFS transporter</fullName>
    </submittedName>
</protein>
<comment type="subcellular location">
    <subcellularLocation>
        <location evidence="1">Cell membrane</location>
        <topology evidence="1">Multi-pass membrane protein</topology>
    </subcellularLocation>
</comment>
<evidence type="ECO:0000256" key="5">
    <source>
        <dbReference type="ARBA" id="ARBA00023136"/>
    </source>
</evidence>
<feature type="transmembrane region" description="Helical" evidence="6">
    <location>
        <begin position="37"/>
        <end position="62"/>
    </location>
</feature>
<reference evidence="7 8" key="1">
    <citation type="submission" date="2019-07" db="EMBL/GenBank/DDBJ databases">
        <authorList>
            <person name="Kim J."/>
        </authorList>
    </citation>
    <scope>NUCLEOTIDE SEQUENCE [LARGE SCALE GENOMIC DNA]</scope>
    <source>
        <strain evidence="7 8">N4</strain>
    </source>
</reference>
<dbReference type="Proteomes" id="UP000318102">
    <property type="component" value="Unassembled WGS sequence"/>
</dbReference>
<dbReference type="OrthoDB" id="2351575at2"/>
<keyword evidence="5 6" id="KW-0472">Membrane</keyword>
<keyword evidence="3 6" id="KW-0812">Transmembrane</keyword>